<reference evidence="2 3" key="1">
    <citation type="journal article" date="2013" name="Antonie Van Leeuwenhoek">
        <title>Actinoplanes hulinensis sp. nov., a novel actinomycete isolated from soybean root (Glycine max (L.) Merr).</title>
        <authorList>
            <person name="Shen Y."/>
            <person name="Liu C."/>
            <person name="Wang X."/>
            <person name="Zhao J."/>
            <person name="Jia F."/>
            <person name="Zhang Y."/>
            <person name="Wang L."/>
            <person name="Yang D."/>
            <person name="Xiang W."/>
        </authorList>
    </citation>
    <scope>NUCLEOTIDE SEQUENCE [LARGE SCALE GENOMIC DNA]</scope>
    <source>
        <strain evidence="2 3">NEAU-M9</strain>
    </source>
</reference>
<dbReference type="RefSeq" id="WP_220148874.1">
    <property type="nucleotide sequence ID" value="NZ_JAHXZI010000031.1"/>
</dbReference>
<protein>
    <submittedName>
        <fullName evidence="2">TlpA family protein disulfide reductase</fullName>
    </submittedName>
</protein>
<evidence type="ECO:0000313" key="3">
    <source>
        <dbReference type="Proteomes" id="UP001519863"/>
    </source>
</evidence>
<dbReference type="Gene3D" id="3.40.30.10">
    <property type="entry name" value="Glutaredoxin"/>
    <property type="match status" value="1"/>
</dbReference>
<organism evidence="2 3">
    <name type="scientific">Actinoplanes hulinensis</name>
    <dbReference type="NCBI Taxonomy" id="1144547"/>
    <lineage>
        <taxon>Bacteria</taxon>
        <taxon>Bacillati</taxon>
        <taxon>Actinomycetota</taxon>
        <taxon>Actinomycetes</taxon>
        <taxon>Micromonosporales</taxon>
        <taxon>Micromonosporaceae</taxon>
        <taxon>Actinoplanes</taxon>
    </lineage>
</organism>
<dbReference type="Proteomes" id="UP001519863">
    <property type="component" value="Unassembled WGS sequence"/>
</dbReference>
<gene>
    <name evidence="2" type="ORF">KZ829_38995</name>
</gene>
<proteinExistence type="predicted"/>
<dbReference type="PROSITE" id="PS51352">
    <property type="entry name" value="THIOREDOXIN_2"/>
    <property type="match status" value="1"/>
</dbReference>
<dbReference type="CDD" id="cd02966">
    <property type="entry name" value="TlpA_like_family"/>
    <property type="match status" value="1"/>
</dbReference>
<name>A0ABS7BFU5_9ACTN</name>
<sequence>MIFIVAALVLVGVLGMLNLVLTVGVIRRLRESQGHHPGGADPVLPVGTAVDEFTATTIDGDPVDAFPALVGFFSPGCAPCTELLPEFADYARRMPGGRQRVLAVVAGTPETAADYVSVLSGVARVVVASADAPLLRAFRATAFPAVYLLDAERRVLVSGGRMGSFPAPVAAR</sequence>
<accession>A0ABS7BFU5</accession>
<dbReference type="InterPro" id="IPR013766">
    <property type="entry name" value="Thioredoxin_domain"/>
</dbReference>
<dbReference type="InterPro" id="IPR036249">
    <property type="entry name" value="Thioredoxin-like_sf"/>
</dbReference>
<dbReference type="EMBL" id="JAHXZI010000031">
    <property type="protein sequence ID" value="MBW6439734.1"/>
    <property type="molecule type" value="Genomic_DNA"/>
</dbReference>
<feature type="domain" description="Thioredoxin" evidence="1">
    <location>
        <begin position="44"/>
        <end position="172"/>
    </location>
</feature>
<dbReference type="SUPFAM" id="SSF52833">
    <property type="entry name" value="Thioredoxin-like"/>
    <property type="match status" value="1"/>
</dbReference>
<dbReference type="InterPro" id="IPR017937">
    <property type="entry name" value="Thioredoxin_CS"/>
</dbReference>
<evidence type="ECO:0000259" key="1">
    <source>
        <dbReference type="PROSITE" id="PS51352"/>
    </source>
</evidence>
<dbReference type="PROSITE" id="PS00194">
    <property type="entry name" value="THIOREDOXIN_1"/>
    <property type="match status" value="1"/>
</dbReference>
<comment type="caution">
    <text evidence="2">The sequence shown here is derived from an EMBL/GenBank/DDBJ whole genome shotgun (WGS) entry which is preliminary data.</text>
</comment>
<evidence type="ECO:0000313" key="2">
    <source>
        <dbReference type="EMBL" id="MBW6439734.1"/>
    </source>
</evidence>
<keyword evidence="3" id="KW-1185">Reference proteome</keyword>